<reference evidence="2" key="1">
    <citation type="submission" date="2018-05" db="EMBL/GenBank/DDBJ databases">
        <authorList>
            <person name="Lanie J.A."/>
            <person name="Ng W.-L."/>
            <person name="Kazmierczak K.M."/>
            <person name="Andrzejewski T.M."/>
            <person name="Davidsen T.M."/>
            <person name="Wayne K.J."/>
            <person name="Tettelin H."/>
            <person name="Glass J.I."/>
            <person name="Rusch D."/>
            <person name="Podicherti R."/>
            <person name="Tsui H.-C.T."/>
            <person name="Winkler M.E."/>
        </authorList>
    </citation>
    <scope>NUCLEOTIDE SEQUENCE</scope>
</reference>
<keyword evidence="1" id="KW-0472">Membrane</keyword>
<accession>A0A382WYJ3</accession>
<evidence type="ECO:0000313" key="2">
    <source>
        <dbReference type="EMBL" id="SVD63620.1"/>
    </source>
</evidence>
<gene>
    <name evidence="2" type="ORF">METZ01_LOCUS416474</name>
</gene>
<sequence>MDLQDLFFNTIMIVIIIFVKQIII</sequence>
<organism evidence="2">
    <name type="scientific">marine metagenome</name>
    <dbReference type="NCBI Taxonomy" id="408172"/>
    <lineage>
        <taxon>unclassified sequences</taxon>
        <taxon>metagenomes</taxon>
        <taxon>ecological metagenomes</taxon>
    </lineage>
</organism>
<feature type="transmembrane region" description="Helical" evidence="1">
    <location>
        <begin position="6"/>
        <end position="23"/>
    </location>
</feature>
<evidence type="ECO:0000256" key="1">
    <source>
        <dbReference type="SAM" id="Phobius"/>
    </source>
</evidence>
<keyword evidence="1" id="KW-0812">Transmembrane</keyword>
<protein>
    <submittedName>
        <fullName evidence="2">Uncharacterized protein</fullName>
    </submittedName>
</protein>
<dbReference type="AlphaFoldDB" id="A0A382WYJ3"/>
<dbReference type="EMBL" id="UINC01163353">
    <property type="protein sequence ID" value="SVD63620.1"/>
    <property type="molecule type" value="Genomic_DNA"/>
</dbReference>
<name>A0A382WYJ3_9ZZZZ</name>
<proteinExistence type="predicted"/>
<keyword evidence="1" id="KW-1133">Transmembrane helix</keyword>